<organism evidence="2">
    <name type="scientific">Nonomuraea gerenzanensis</name>
    <dbReference type="NCBI Taxonomy" id="93944"/>
    <lineage>
        <taxon>Bacteria</taxon>
        <taxon>Bacillati</taxon>
        <taxon>Actinomycetota</taxon>
        <taxon>Actinomycetes</taxon>
        <taxon>Streptosporangiales</taxon>
        <taxon>Streptosporangiaceae</taxon>
        <taxon>Nonomuraea</taxon>
    </lineage>
</organism>
<evidence type="ECO:0000256" key="1">
    <source>
        <dbReference type="SAM" id="MobiDB-lite"/>
    </source>
</evidence>
<dbReference type="AlphaFoldDB" id="A0A1M4E2X7"/>
<feature type="region of interest" description="Disordered" evidence="1">
    <location>
        <begin position="1"/>
        <end position="87"/>
    </location>
</feature>
<gene>
    <name evidence="2" type="ORF">BN4615_P2673</name>
</gene>
<protein>
    <submittedName>
        <fullName evidence="2">Uncharacterized protein</fullName>
    </submittedName>
</protein>
<reference evidence="2" key="1">
    <citation type="submission" date="2016-04" db="EMBL/GenBank/DDBJ databases">
        <authorList>
            <person name="Evans L.H."/>
            <person name="Alamgir A."/>
            <person name="Owens N."/>
            <person name="Weber N.D."/>
            <person name="Virtaneva K."/>
            <person name="Barbian K."/>
            <person name="Babar A."/>
            <person name="Rosenke K."/>
        </authorList>
    </citation>
    <scope>NUCLEOTIDE SEQUENCE</scope>
    <source>
        <strain evidence="2">Nono1</strain>
    </source>
</reference>
<accession>A0A1M4E2X7</accession>
<proteinExistence type="predicted"/>
<dbReference type="EMBL" id="LT559118">
    <property type="protein sequence ID" value="SBO93159.1"/>
    <property type="molecule type" value="Genomic_DNA"/>
</dbReference>
<name>A0A1M4E2X7_9ACTN</name>
<sequence>MQRPGGAVARQHDVVHQVSLLLGSRRPREEPSSLPGRLQDGPHSGIQRPSIGRHHMRKRVMPQRVPGSCVDSVTSSSVWRVRLPRRP</sequence>
<evidence type="ECO:0000313" key="2">
    <source>
        <dbReference type="EMBL" id="SBO93159.1"/>
    </source>
</evidence>
<feature type="compositionally biased region" description="Basic residues" evidence="1">
    <location>
        <begin position="51"/>
        <end position="61"/>
    </location>
</feature>